<dbReference type="EMBL" id="CP118677">
    <property type="protein sequence ID" value="WEA18655.1"/>
    <property type="molecule type" value="Genomic_DNA"/>
</dbReference>
<feature type="transmembrane region" description="Helical" evidence="1">
    <location>
        <begin position="12"/>
        <end position="34"/>
    </location>
</feature>
<proteinExistence type="predicted"/>
<dbReference type="AlphaFoldDB" id="A0AAJ5S134"/>
<evidence type="ECO:0000256" key="1">
    <source>
        <dbReference type="SAM" id="Phobius"/>
    </source>
</evidence>
<organism evidence="2 3">
    <name type="scientific">Pseudomonas juntendi</name>
    <dbReference type="NCBI Taxonomy" id="2666183"/>
    <lineage>
        <taxon>Bacteria</taxon>
        <taxon>Pseudomonadati</taxon>
        <taxon>Pseudomonadota</taxon>
        <taxon>Gammaproteobacteria</taxon>
        <taxon>Pseudomonadales</taxon>
        <taxon>Pseudomonadaceae</taxon>
        <taxon>Pseudomonas</taxon>
    </lineage>
</organism>
<feature type="transmembrane region" description="Helical" evidence="1">
    <location>
        <begin position="40"/>
        <end position="63"/>
    </location>
</feature>
<keyword evidence="1" id="KW-1133">Transmembrane helix</keyword>
<accession>A0AAJ5S134</accession>
<keyword evidence="1" id="KW-0812">Transmembrane</keyword>
<protein>
    <submittedName>
        <fullName evidence="2">Uncharacterized protein</fullName>
    </submittedName>
</protein>
<evidence type="ECO:0000313" key="2">
    <source>
        <dbReference type="EMBL" id="WEA18655.1"/>
    </source>
</evidence>
<gene>
    <name evidence="2" type="ORF">PWA60_15195</name>
</gene>
<dbReference type="PROSITE" id="PS51257">
    <property type="entry name" value="PROKAR_LIPOPROTEIN"/>
    <property type="match status" value="1"/>
</dbReference>
<evidence type="ECO:0000313" key="3">
    <source>
        <dbReference type="Proteomes" id="UP001217631"/>
    </source>
</evidence>
<dbReference type="RefSeq" id="WP_274999893.1">
    <property type="nucleotide sequence ID" value="NZ_CP118677.1"/>
</dbReference>
<sequence>MKITSKQKKTILPLAVFIASCAWYAWLLGGPWFFLAMPSMIGSMVLVLALNIEHWIAAVKAWLNRDGWK</sequence>
<dbReference type="Proteomes" id="UP001217631">
    <property type="component" value="Chromosome"/>
</dbReference>
<reference evidence="2" key="1">
    <citation type="submission" date="2023-02" db="EMBL/GenBank/DDBJ databases">
        <title>tmexCD-toprJ-like cluster.</title>
        <authorList>
            <person name="Gao X."/>
            <person name="Wang C."/>
            <person name="Liu J."/>
        </authorList>
    </citation>
    <scope>NUCLEOTIDE SEQUENCE</scope>
    <source>
        <strain evidence="2">GDW21C697WI</strain>
    </source>
</reference>
<name>A0AAJ5S134_9PSED</name>
<keyword evidence="1" id="KW-0472">Membrane</keyword>